<protein>
    <submittedName>
        <fullName evidence="1">Uncharacterized protein</fullName>
    </submittedName>
</protein>
<comment type="caution">
    <text evidence="1">The sequence shown here is derived from an EMBL/GenBank/DDBJ whole genome shotgun (WGS) entry which is preliminary data.</text>
</comment>
<name>A0ACB8TZA3_9APHY</name>
<sequence length="600" mass="66184">MPHRRRSVDVGGLALALAETSSGYGWGGWEETEQGETRYAEVLIDVFAHTDNAVNLEPLHLSPFIQIEDDVRSRLIQSLGSWHFEPHRLPEEEVLACAYILFEAVFRIEGMKEAISVPLAQLATFLQHLRQLYRRDNNYHNFQHALDVLQATYHFLLTAGVVPSVSILEEDSRSWKPDKRATSGSLISSLSNADIFALYIAAIGHDVGHPGLTNAFMKNAKTPLAELYDEKSVLERMHYSLLLSLMRHHGLGVLLDRPNFGQSFRKTLSLTVLATDMGLHADFMARFQKLVQNRIFDPSTRKILYCQAIIKCADISNPSRPYTVCQHWAAALNSEWRNQLCFEQYLALPPSVMPSKDPLSQARGQVFFSKTFASPLFQLTASAIPEMNQFADICAENLQTWEDSCSRLAADAQRDGQGADSESSTPTQVPEDFLNAFAPTLPRSFLNEYEASISAMDSKSEFFSGYSGSQPDPIAPNQPARLEIPTSPSPSIARASSIASSNPFCNSLDATAAIRAAYSASVRKKKSFHRSSWNPSPAEFTALTGCPLRAENQTSPHSPRSNFPSPLSPPSSSTVSPLTPASISNSGRSPLSVFQPVPSC</sequence>
<evidence type="ECO:0000313" key="1">
    <source>
        <dbReference type="EMBL" id="KAI0087418.1"/>
    </source>
</evidence>
<gene>
    <name evidence="1" type="ORF">BDY19DRAFT_955703</name>
</gene>
<reference evidence="1" key="1">
    <citation type="journal article" date="2021" name="Environ. Microbiol.">
        <title>Gene family expansions and transcriptome signatures uncover fungal adaptations to wood decay.</title>
        <authorList>
            <person name="Hage H."/>
            <person name="Miyauchi S."/>
            <person name="Viragh M."/>
            <person name="Drula E."/>
            <person name="Min B."/>
            <person name="Chaduli D."/>
            <person name="Navarro D."/>
            <person name="Favel A."/>
            <person name="Norest M."/>
            <person name="Lesage-Meessen L."/>
            <person name="Balint B."/>
            <person name="Merenyi Z."/>
            <person name="de Eugenio L."/>
            <person name="Morin E."/>
            <person name="Martinez A.T."/>
            <person name="Baldrian P."/>
            <person name="Stursova M."/>
            <person name="Martinez M.J."/>
            <person name="Novotny C."/>
            <person name="Magnuson J.K."/>
            <person name="Spatafora J.W."/>
            <person name="Maurice S."/>
            <person name="Pangilinan J."/>
            <person name="Andreopoulos W."/>
            <person name="LaButti K."/>
            <person name="Hundley H."/>
            <person name="Na H."/>
            <person name="Kuo A."/>
            <person name="Barry K."/>
            <person name="Lipzen A."/>
            <person name="Henrissat B."/>
            <person name="Riley R."/>
            <person name="Ahrendt S."/>
            <person name="Nagy L.G."/>
            <person name="Grigoriev I.V."/>
            <person name="Martin F."/>
            <person name="Rosso M.N."/>
        </authorList>
    </citation>
    <scope>NUCLEOTIDE SEQUENCE</scope>
    <source>
        <strain evidence="1">CBS 384.51</strain>
    </source>
</reference>
<keyword evidence="2" id="KW-1185">Reference proteome</keyword>
<proteinExistence type="predicted"/>
<dbReference type="EMBL" id="MU274918">
    <property type="protein sequence ID" value="KAI0087418.1"/>
    <property type="molecule type" value="Genomic_DNA"/>
</dbReference>
<evidence type="ECO:0000313" key="2">
    <source>
        <dbReference type="Proteomes" id="UP001055072"/>
    </source>
</evidence>
<dbReference type="Proteomes" id="UP001055072">
    <property type="component" value="Unassembled WGS sequence"/>
</dbReference>
<organism evidence="1 2">
    <name type="scientific">Irpex rosettiformis</name>
    <dbReference type="NCBI Taxonomy" id="378272"/>
    <lineage>
        <taxon>Eukaryota</taxon>
        <taxon>Fungi</taxon>
        <taxon>Dikarya</taxon>
        <taxon>Basidiomycota</taxon>
        <taxon>Agaricomycotina</taxon>
        <taxon>Agaricomycetes</taxon>
        <taxon>Polyporales</taxon>
        <taxon>Irpicaceae</taxon>
        <taxon>Irpex</taxon>
    </lineage>
</organism>
<accession>A0ACB8TZA3</accession>